<evidence type="ECO:0000313" key="2">
    <source>
        <dbReference type="EMBL" id="KAA6346653.1"/>
    </source>
</evidence>
<reference evidence="2" key="1">
    <citation type="submission" date="2019-03" db="EMBL/GenBank/DDBJ databases">
        <title>Single cell metagenomics reveals metabolic interactions within the superorganism composed of flagellate Streblomastix strix and complex community of Bacteroidetes bacteria on its surface.</title>
        <authorList>
            <person name="Treitli S.C."/>
            <person name="Kolisko M."/>
            <person name="Husnik F."/>
            <person name="Keeling P."/>
            <person name="Hampl V."/>
        </authorList>
    </citation>
    <scope>NUCLEOTIDE SEQUENCE</scope>
    <source>
        <strain evidence="2">STM</strain>
    </source>
</reference>
<feature type="domain" description="DUF5723" evidence="1">
    <location>
        <begin position="47"/>
        <end position="457"/>
    </location>
</feature>
<gene>
    <name evidence="2" type="ORF">EZS27_005841</name>
</gene>
<dbReference type="EMBL" id="SNRY01000123">
    <property type="protein sequence ID" value="KAA6346653.1"/>
    <property type="molecule type" value="Genomic_DNA"/>
</dbReference>
<organism evidence="2">
    <name type="scientific">termite gut metagenome</name>
    <dbReference type="NCBI Taxonomy" id="433724"/>
    <lineage>
        <taxon>unclassified sequences</taxon>
        <taxon>metagenomes</taxon>
        <taxon>organismal metagenomes</taxon>
    </lineage>
</organism>
<name>A0A5J4SMR5_9ZZZZ</name>
<dbReference type="AlphaFoldDB" id="A0A5J4SMR5"/>
<dbReference type="InterPro" id="IPR043781">
    <property type="entry name" value="DUF5723"/>
</dbReference>
<protein>
    <recommendedName>
        <fullName evidence="1">DUF5723 domain-containing protein</fullName>
    </recommendedName>
</protein>
<dbReference type="Pfam" id="PF18990">
    <property type="entry name" value="DUF5723"/>
    <property type="match status" value="1"/>
</dbReference>
<sequence length="485" mass="54634">MKYTATLIITGFLWLFAVNTPAQGLRSSYFLEGVSLRHQMNPSFLGEKNYISFPLIGNTTIDMHSSVGLSNFVYKYDDPVYTLTTFLNPKIDGNTFLKKLHTNNKISANLDLTFLSFGFYKWGGFNTFEVGMKSNTSFNIPYSLFDFIKTGMDKEKVEYHIKNLDIRTNNYVELAFGHARFIDEDWQVGGKFKVLVGGANMRTHIDDMSIKMSGNEWDIVAHGNLDVSVKGGAFKTKMSDADKRKQEGDYDLPSGWACEPEEPERRLIDGFDLNSPGIGGWGAGIDLGVTYNLRENLVVSAAILDLGFISWTNIKGYNDGKMPFKFDGFDDFAVSDDEYSTNKPIEDQFDDMTGDFGDMFSFYEKEGKGRRTTILATTLNLGVEYNFPDYEPLSFGALSSTRFNGLYTWSEVRLSANVKPVSWFNTAFTYGLFNYGSSLGWAFNFHPTGFNFYAGFDYMVAKLTPQFVPVNKPNIVGNLGFSITF</sequence>
<accession>A0A5J4SMR5</accession>
<evidence type="ECO:0000259" key="1">
    <source>
        <dbReference type="Pfam" id="PF18990"/>
    </source>
</evidence>
<proteinExistence type="predicted"/>
<comment type="caution">
    <text evidence="2">The sequence shown here is derived from an EMBL/GenBank/DDBJ whole genome shotgun (WGS) entry which is preliminary data.</text>
</comment>